<proteinExistence type="predicted"/>
<comment type="caution">
    <text evidence="2">The sequence shown here is derived from an EMBL/GenBank/DDBJ whole genome shotgun (WGS) entry which is preliminary data.</text>
</comment>
<feature type="compositionally biased region" description="Polar residues" evidence="1">
    <location>
        <begin position="1"/>
        <end position="16"/>
    </location>
</feature>
<sequence>MESAAFQVQSGFQQPYTHGPIPASSVNQNPHIKKKSKDGTEELQNVVGRQEEAPYNESHTLQTLRVALNLSLMDLLRVSPDPACNFGRL</sequence>
<keyword evidence="3" id="KW-1185">Reference proteome</keyword>
<accession>A0A9X0DF86</accession>
<name>A0A9X0DF86_9HELO</name>
<evidence type="ECO:0000256" key="1">
    <source>
        <dbReference type="SAM" id="MobiDB-lite"/>
    </source>
</evidence>
<dbReference type="Proteomes" id="UP001152300">
    <property type="component" value="Unassembled WGS sequence"/>
</dbReference>
<gene>
    <name evidence="2" type="ORF">OCU04_012376</name>
</gene>
<dbReference type="AlphaFoldDB" id="A0A9X0DF86"/>
<reference evidence="2" key="1">
    <citation type="submission" date="2022-11" db="EMBL/GenBank/DDBJ databases">
        <title>Genome Resource of Sclerotinia nivalis Strain SnTB1, a Plant Pathogen Isolated from American Ginseng.</title>
        <authorList>
            <person name="Fan S."/>
        </authorList>
    </citation>
    <scope>NUCLEOTIDE SEQUENCE</scope>
    <source>
        <strain evidence="2">SnTB1</strain>
    </source>
</reference>
<evidence type="ECO:0000313" key="2">
    <source>
        <dbReference type="EMBL" id="KAJ8059432.1"/>
    </source>
</evidence>
<protein>
    <submittedName>
        <fullName evidence="2">Uncharacterized protein</fullName>
    </submittedName>
</protein>
<evidence type="ECO:0000313" key="3">
    <source>
        <dbReference type="Proteomes" id="UP001152300"/>
    </source>
</evidence>
<organism evidence="2 3">
    <name type="scientific">Sclerotinia nivalis</name>
    <dbReference type="NCBI Taxonomy" id="352851"/>
    <lineage>
        <taxon>Eukaryota</taxon>
        <taxon>Fungi</taxon>
        <taxon>Dikarya</taxon>
        <taxon>Ascomycota</taxon>
        <taxon>Pezizomycotina</taxon>
        <taxon>Leotiomycetes</taxon>
        <taxon>Helotiales</taxon>
        <taxon>Sclerotiniaceae</taxon>
        <taxon>Sclerotinia</taxon>
    </lineage>
</organism>
<dbReference type="EMBL" id="JAPEIS010000015">
    <property type="protein sequence ID" value="KAJ8059432.1"/>
    <property type="molecule type" value="Genomic_DNA"/>
</dbReference>
<feature type="region of interest" description="Disordered" evidence="1">
    <location>
        <begin position="1"/>
        <end position="44"/>
    </location>
</feature>